<protein>
    <submittedName>
        <fullName evidence="1">Glycoside hydrolase family 16 protein</fullName>
    </submittedName>
</protein>
<reference evidence="1 2" key="1">
    <citation type="journal article" date="2022" name="New Phytol.">
        <title>Ecological generalism drives hyperdiversity of secondary metabolite gene clusters in xylarialean endophytes.</title>
        <authorList>
            <person name="Franco M.E.E."/>
            <person name="Wisecaver J.H."/>
            <person name="Arnold A.E."/>
            <person name="Ju Y.M."/>
            <person name="Slot J.C."/>
            <person name="Ahrendt S."/>
            <person name="Moore L.P."/>
            <person name="Eastman K.E."/>
            <person name="Scott K."/>
            <person name="Konkel Z."/>
            <person name="Mondo S.J."/>
            <person name="Kuo A."/>
            <person name="Hayes R.D."/>
            <person name="Haridas S."/>
            <person name="Andreopoulos B."/>
            <person name="Riley R."/>
            <person name="LaButti K."/>
            <person name="Pangilinan J."/>
            <person name="Lipzen A."/>
            <person name="Amirebrahimi M."/>
            <person name="Yan J."/>
            <person name="Adam C."/>
            <person name="Keymanesh K."/>
            <person name="Ng V."/>
            <person name="Louie K."/>
            <person name="Northen T."/>
            <person name="Drula E."/>
            <person name="Henrissat B."/>
            <person name="Hsieh H.M."/>
            <person name="Youens-Clark K."/>
            <person name="Lutzoni F."/>
            <person name="Miadlikowska J."/>
            <person name="Eastwood D.C."/>
            <person name="Hamelin R.C."/>
            <person name="Grigoriev I.V."/>
            <person name="U'Ren J.M."/>
        </authorList>
    </citation>
    <scope>NUCLEOTIDE SEQUENCE [LARGE SCALE GENOMIC DNA]</scope>
    <source>
        <strain evidence="1 2">CBS 119005</strain>
    </source>
</reference>
<dbReference type="Proteomes" id="UP001497700">
    <property type="component" value="Unassembled WGS sequence"/>
</dbReference>
<name>A0ACB9Z8R0_9PEZI</name>
<sequence length="328" mass="34788">MVFLSRLGGLVALGVAAQAAYTIQDSYDQTNFFEGFDFFNYQDPTNGFVKYQSAIDANSQSLAGYANDAIYLGVDYTTVNPVGGRGSVRVSSKKTYTENLIIADIAHQPAAACGTWPAFWTVGQNWPYNGEIDIIEGVNLATNTTYTLHTGPGCTVSQGNCNAPGTGTLGCGASSEDTQTLADGFNEIGGGVYALEWTSSAINVFFFPRSGIPSDIAAGNPDPSTWGSPSTSFSGSGCDISSHFKDHQIVFDTTFCGDWAGKVFSADPVCGSKAATCQEYVSSNPDAFQNSYWLINSVKVYSESISGNYPSNSSRAEGYLTIPKSFSA</sequence>
<accession>A0ACB9Z8R0</accession>
<comment type="caution">
    <text evidence="1">The sequence shown here is derived from an EMBL/GenBank/DDBJ whole genome shotgun (WGS) entry which is preliminary data.</text>
</comment>
<keyword evidence="2" id="KW-1185">Reference proteome</keyword>
<keyword evidence="1" id="KW-0378">Hydrolase</keyword>
<dbReference type="EMBL" id="MU393443">
    <property type="protein sequence ID" value="KAI4867852.1"/>
    <property type="molecule type" value="Genomic_DNA"/>
</dbReference>
<evidence type="ECO:0000313" key="1">
    <source>
        <dbReference type="EMBL" id="KAI4867852.1"/>
    </source>
</evidence>
<evidence type="ECO:0000313" key="2">
    <source>
        <dbReference type="Proteomes" id="UP001497700"/>
    </source>
</evidence>
<proteinExistence type="predicted"/>
<gene>
    <name evidence="1" type="ORF">F4820DRAFT_456716</name>
</gene>
<organism evidence="1 2">
    <name type="scientific">Hypoxylon rubiginosum</name>
    <dbReference type="NCBI Taxonomy" id="110542"/>
    <lineage>
        <taxon>Eukaryota</taxon>
        <taxon>Fungi</taxon>
        <taxon>Dikarya</taxon>
        <taxon>Ascomycota</taxon>
        <taxon>Pezizomycotina</taxon>
        <taxon>Sordariomycetes</taxon>
        <taxon>Xylariomycetidae</taxon>
        <taxon>Xylariales</taxon>
        <taxon>Hypoxylaceae</taxon>
        <taxon>Hypoxylon</taxon>
    </lineage>
</organism>